<evidence type="ECO:0000313" key="3">
    <source>
        <dbReference type="Proteomes" id="UP000199645"/>
    </source>
</evidence>
<dbReference type="PROSITE" id="PS51819">
    <property type="entry name" value="VOC"/>
    <property type="match status" value="1"/>
</dbReference>
<name>A0A1I2BWJ9_9ACTN</name>
<dbReference type="InterPro" id="IPR041581">
    <property type="entry name" value="Glyoxalase_6"/>
</dbReference>
<dbReference type="STRING" id="35752.SAMN05421541_102572"/>
<evidence type="ECO:0000259" key="1">
    <source>
        <dbReference type="PROSITE" id="PS51819"/>
    </source>
</evidence>
<dbReference type="RefSeq" id="WP_093610927.1">
    <property type="nucleotide sequence ID" value="NZ_BOMT01000020.1"/>
</dbReference>
<dbReference type="EMBL" id="FONV01000002">
    <property type="protein sequence ID" value="SFE60509.1"/>
    <property type="molecule type" value="Genomic_DNA"/>
</dbReference>
<feature type="domain" description="VOC" evidence="1">
    <location>
        <begin position="6"/>
        <end position="116"/>
    </location>
</feature>
<reference evidence="2 3" key="1">
    <citation type="submission" date="2016-10" db="EMBL/GenBank/DDBJ databases">
        <authorList>
            <person name="de Groot N.N."/>
        </authorList>
    </citation>
    <scope>NUCLEOTIDE SEQUENCE [LARGE SCALE GENOMIC DNA]</scope>
    <source>
        <strain evidence="2 3">DSM 43019</strain>
    </source>
</reference>
<dbReference type="SUPFAM" id="SSF54593">
    <property type="entry name" value="Glyoxalase/Bleomycin resistance protein/Dihydroxybiphenyl dioxygenase"/>
    <property type="match status" value="1"/>
</dbReference>
<dbReference type="PANTHER" id="PTHR33993">
    <property type="entry name" value="GLYOXALASE-RELATED"/>
    <property type="match status" value="1"/>
</dbReference>
<dbReference type="InterPro" id="IPR029068">
    <property type="entry name" value="Glyas_Bleomycin-R_OHBP_Dase"/>
</dbReference>
<dbReference type="InterPro" id="IPR037523">
    <property type="entry name" value="VOC_core"/>
</dbReference>
<evidence type="ECO:0000313" key="2">
    <source>
        <dbReference type="EMBL" id="SFE60509.1"/>
    </source>
</evidence>
<protein>
    <recommendedName>
        <fullName evidence="1">VOC domain-containing protein</fullName>
    </recommendedName>
</protein>
<gene>
    <name evidence="2" type="ORF">SAMN05421541_102572</name>
</gene>
<dbReference type="Pfam" id="PF18029">
    <property type="entry name" value="Glyoxalase_6"/>
    <property type="match status" value="1"/>
</dbReference>
<dbReference type="InterPro" id="IPR052164">
    <property type="entry name" value="Anthracycline_SecMetBiosynth"/>
</dbReference>
<proteinExistence type="predicted"/>
<dbReference type="Proteomes" id="UP000199645">
    <property type="component" value="Unassembled WGS sequence"/>
</dbReference>
<keyword evidence="3" id="KW-1185">Reference proteome</keyword>
<organism evidence="2 3">
    <name type="scientific">Actinoplanes philippinensis</name>
    <dbReference type="NCBI Taxonomy" id="35752"/>
    <lineage>
        <taxon>Bacteria</taxon>
        <taxon>Bacillati</taxon>
        <taxon>Actinomycetota</taxon>
        <taxon>Actinomycetes</taxon>
        <taxon>Micromonosporales</taxon>
        <taxon>Micromonosporaceae</taxon>
        <taxon>Actinoplanes</taxon>
    </lineage>
</organism>
<dbReference type="OrthoDB" id="9793039at2"/>
<accession>A0A1I2BWJ9</accession>
<sequence length="119" mass="12335">MSAVNGIAWFQIGTDRPEEAERFYGGLFGWTFDATVPGYRIISTPAEGGIQGGLADTGGQGPNHAVFSVQVDDTDAVCRAAEAAGGKVLVRRTSAAGIEIAHLLDPAGNQFQVFTPPAG</sequence>
<dbReference type="Gene3D" id="3.10.180.10">
    <property type="entry name" value="2,3-Dihydroxybiphenyl 1,2-Dioxygenase, domain 1"/>
    <property type="match status" value="1"/>
</dbReference>
<dbReference type="AlphaFoldDB" id="A0A1I2BWJ9"/>